<dbReference type="Proteomes" id="UP000321577">
    <property type="component" value="Unassembled WGS sequence"/>
</dbReference>
<evidence type="ECO:0000313" key="2">
    <source>
        <dbReference type="EMBL" id="GEP40901.1"/>
    </source>
</evidence>
<organism evidence="2 3">
    <name type="scientific">Brevifollis gellanilyticus</name>
    <dbReference type="NCBI Taxonomy" id="748831"/>
    <lineage>
        <taxon>Bacteria</taxon>
        <taxon>Pseudomonadati</taxon>
        <taxon>Verrucomicrobiota</taxon>
        <taxon>Verrucomicrobiia</taxon>
        <taxon>Verrucomicrobiales</taxon>
        <taxon>Verrucomicrobiaceae</taxon>
    </lineage>
</organism>
<reference evidence="2 3" key="1">
    <citation type="submission" date="2019-07" db="EMBL/GenBank/DDBJ databases">
        <title>Whole genome shotgun sequence of Brevifollis gellanilyticus NBRC 108608.</title>
        <authorList>
            <person name="Hosoyama A."/>
            <person name="Uohara A."/>
            <person name="Ohji S."/>
            <person name="Ichikawa N."/>
        </authorList>
    </citation>
    <scope>NUCLEOTIDE SEQUENCE [LARGE SCALE GENOMIC DNA]</scope>
    <source>
        <strain evidence="2 3">NBRC 108608</strain>
    </source>
</reference>
<comment type="caution">
    <text evidence="2">The sequence shown here is derived from an EMBL/GenBank/DDBJ whole genome shotgun (WGS) entry which is preliminary data.</text>
</comment>
<keyword evidence="3" id="KW-1185">Reference proteome</keyword>
<accession>A0A512M3K9</accession>
<dbReference type="AlphaFoldDB" id="A0A512M3K9"/>
<name>A0A512M3K9_9BACT</name>
<proteinExistence type="predicted"/>
<protein>
    <submittedName>
        <fullName evidence="2">Uncharacterized protein</fullName>
    </submittedName>
</protein>
<gene>
    <name evidence="2" type="ORF">BGE01nite_01920</name>
</gene>
<evidence type="ECO:0000313" key="3">
    <source>
        <dbReference type="Proteomes" id="UP000321577"/>
    </source>
</evidence>
<sequence length="70" mass="7619">MAKDAPGMKGIRSRNESGPLRAKRGDTLVGTIEKQYGVDLGVRSDMRLDTLKERTGMDSLNDILRGGKGK</sequence>
<dbReference type="EMBL" id="BKAG01000001">
    <property type="protein sequence ID" value="GEP40901.1"/>
    <property type="molecule type" value="Genomic_DNA"/>
</dbReference>
<feature type="region of interest" description="Disordered" evidence="1">
    <location>
        <begin position="1"/>
        <end position="26"/>
    </location>
</feature>
<evidence type="ECO:0000256" key="1">
    <source>
        <dbReference type="SAM" id="MobiDB-lite"/>
    </source>
</evidence>